<proteinExistence type="predicted"/>
<sequence length="122" mass="13769">MTKDEFNEAAQELIGIPDVTVESNDWYSEDGRAPYRMVFINIVCRLLLEKKNKLNIVAHTMIAMMGYLTMNVMDDGHCHIGGHISRDLDPDEIDETKLREEKPAQQTTNVDVPLSTFQGATA</sequence>
<accession>A0A0F9TQ33</accession>
<organism evidence="2">
    <name type="scientific">marine sediment metagenome</name>
    <dbReference type="NCBI Taxonomy" id="412755"/>
    <lineage>
        <taxon>unclassified sequences</taxon>
        <taxon>metagenomes</taxon>
        <taxon>ecological metagenomes</taxon>
    </lineage>
</organism>
<name>A0A0F9TQ33_9ZZZZ</name>
<protein>
    <submittedName>
        <fullName evidence="2">Uncharacterized protein</fullName>
    </submittedName>
</protein>
<feature type="compositionally biased region" description="Polar residues" evidence="1">
    <location>
        <begin position="104"/>
        <end position="122"/>
    </location>
</feature>
<evidence type="ECO:0000313" key="2">
    <source>
        <dbReference type="EMBL" id="KKN81429.1"/>
    </source>
</evidence>
<reference evidence="2" key="1">
    <citation type="journal article" date="2015" name="Nature">
        <title>Complex archaea that bridge the gap between prokaryotes and eukaryotes.</title>
        <authorList>
            <person name="Spang A."/>
            <person name="Saw J.H."/>
            <person name="Jorgensen S.L."/>
            <person name="Zaremba-Niedzwiedzka K."/>
            <person name="Martijn J."/>
            <person name="Lind A.E."/>
            <person name="van Eijk R."/>
            <person name="Schleper C."/>
            <person name="Guy L."/>
            <person name="Ettema T.J."/>
        </authorList>
    </citation>
    <scope>NUCLEOTIDE SEQUENCE</scope>
</reference>
<gene>
    <name evidence="2" type="ORF">LCGC14_0320420</name>
</gene>
<comment type="caution">
    <text evidence="2">The sequence shown here is derived from an EMBL/GenBank/DDBJ whole genome shotgun (WGS) entry which is preliminary data.</text>
</comment>
<evidence type="ECO:0000256" key="1">
    <source>
        <dbReference type="SAM" id="MobiDB-lite"/>
    </source>
</evidence>
<feature type="region of interest" description="Disordered" evidence="1">
    <location>
        <begin position="85"/>
        <end position="122"/>
    </location>
</feature>
<dbReference type="EMBL" id="LAZR01000215">
    <property type="protein sequence ID" value="KKN81429.1"/>
    <property type="molecule type" value="Genomic_DNA"/>
</dbReference>
<dbReference type="AlphaFoldDB" id="A0A0F9TQ33"/>